<comment type="caution">
    <text evidence="2">The sequence shown here is derived from an EMBL/GenBank/DDBJ whole genome shotgun (WGS) entry which is preliminary data.</text>
</comment>
<dbReference type="GO" id="GO:0044550">
    <property type="term" value="P:secondary metabolite biosynthetic process"/>
    <property type="evidence" value="ECO:0007669"/>
    <property type="project" value="TreeGrafter"/>
</dbReference>
<dbReference type="InterPro" id="IPR042099">
    <property type="entry name" value="ANL_N_sf"/>
</dbReference>
<dbReference type="Proteomes" id="UP000469670">
    <property type="component" value="Unassembled WGS sequence"/>
</dbReference>
<reference evidence="2 3" key="1">
    <citation type="submission" date="2020-01" db="EMBL/GenBank/DDBJ databases">
        <title>Insect and environment-associated Actinomycetes.</title>
        <authorList>
            <person name="Currrie C."/>
            <person name="Chevrette M."/>
            <person name="Carlson C."/>
            <person name="Stubbendieck R."/>
            <person name="Wendt-Pienkowski E."/>
        </authorList>
    </citation>
    <scope>NUCLEOTIDE SEQUENCE [LARGE SCALE GENOMIC DNA]</scope>
    <source>
        <strain evidence="2 3">SID7590</strain>
    </source>
</reference>
<dbReference type="RefSeq" id="WP_164210024.1">
    <property type="nucleotide sequence ID" value="NZ_JAAGMP010001953.1"/>
</dbReference>
<protein>
    <submittedName>
        <fullName evidence="2">Amino acid adenylation domain-containing protein</fullName>
    </submittedName>
</protein>
<feature type="non-terminal residue" evidence="2">
    <location>
        <position position="1"/>
    </location>
</feature>
<evidence type="ECO:0000313" key="2">
    <source>
        <dbReference type="EMBL" id="NEC24992.1"/>
    </source>
</evidence>
<feature type="non-terminal residue" evidence="2">
    <location>
        <position position="84"/>
    </location>
</feature>
<gene>
    <name evidence="2" type="ORF">G3I50_43125</name>
</gene>
<dbReference type="GO" id="GO:0005737">
    <property type="term" value="C:cytoplasm"/>
    <property type="evidence" value="ECO:0007669"/>
    <property type="project" value="TreeGrafter"/>
</dbReference>
<dbReference type="Gene3D" id="3.40.50.12780">
    <property type="entry name" value="N-terminal domain of ligase-like"/>
    <property type="match status" value="1"/>
</dbReference>
<feature type="domain" description="AMP-dependent synthetase/ligase" evidence="1">
    <location>
        <begin position="4"/>
        <end position="84"/>
    </location>
</feature>
<dbReference type="AlphaFoldDB" id="A0A7K3SDX4"/>
<proteinExistence type="predicted"/>
<evidence type="ECO:0000313" key="3">
    <source>
        <dbReference type="Proteomes" id="UP000469670"/>
    </source>
</evidence>
<dbReference type="GO" id="GO:0031177">
    <property type="term" value="F:phosphopantetheine binding"/>
    <property type="evidence" value="ECO:0007669"/>
    <property type="project" value="TreeGrafter"/>
</dbReference>
<dbReference type="EMBL" id="JAAGMP010001953">
    <property type="protein sequence ID" value="NEC24992.1"/>
    <property type="molecule type" value="Genomic_DNA"/>
</dbReference>
<dbReference type="PANTHER" id="PTHR45527">
    <property type="entry name" value="NONRIBOSOMAL PEPTIDE SYNTHETASE"/>
    <property type="match status" value="1"/>
</dbReference>
<dbReference type="PANTHER" id="PTHR45527:SF1">
    <property type="entry name" value="FATTY ACID SYNTHASE"/>
    <property type="match status" value="1"/>
</dbReference>
<name>A0A7K3SDX4_9ACTN</name>
<accession>A0A7K3SDX4</accession>
<dbReference type="InterPro" id="IPR000873">
    <property type="entry name" value="AMP-dep_synth/lig_dom"/>
</dbReference>
<dbReference type="Pfam" id="PF00501">
    <property type="entry name" value="AMP-binding"/>
    <property type="match status" value="1"/>
</dbReference>
<evidence type="ECO:0000259" key="1">
    <source>
        <dbReference type="Pfam" id="PF00501"/>
    </source>
</evidence>
<organism evidence="2 3">
    <name type="scientific">Streptomyces parvus</name>
    <dbReference type="NCBI Taxonomy" id="66428"/>
    <lineage>
        <taxon>Bacteria</taxon>
        <taxon>Bacillati</taxon>
        <taxon>Actinomycetota</taxon>
        <taxon>Actinomycetes</taxon>
        <taxon>Kitasatosporales</taxon>
        <taxon>Streptomycetaceae</taxon>
        <taxon>Streptomyces</taxon>
    </lineage>
</organism>
<dbReference type="SUPFAM" id="SSF56801">
    <property type="entry name" value="Acetyl-CoA synthetase-like"/>
    <property type="match status" value="1"/>
</dbReference>
<sequence>VRRFEAAAAAHPDAVAVTGEDEEGRPSSLTYAELNTRVNRLAALLRERGAAPERFVALALPRTTDLVVAVLAVLKTGAGYLPVD</sequence>
<dbReference type="GO" id="GO:0043041">
    <property type="term" value="P:amino acid activation for nonribosomal peptide biosynthetic process"/>
    <property type="evidence" value="ECO:0007669"/>
    <property type="project" value="TreeGrafter"/>
</dbReference>